<dbReference type="InterPro" id="IPR038280">
    <property type="entry name" value="ResT/TelK_cat_sf"/>
</dbReference>
<feature type="compositionally biased region" description="Acidic residues" evidence="1">
    <location>
        <begin position="558"/>
        <end position="567"/>
    </location>
</feature>
<dbReference type="InterPro" id="IPR032047">
    <property type="entry name" value="ResT/TelK_cat"/>
</dbReference>
<feature type="region of interest" description="Disordered" evidence="1">
    <location>
        <begin position="551"/>
        <end position="626"/>
    </location>
</feature>
<organism evidence="3">
    <name type="scientific">Vibrio sp. 1F_97</name>
    <dbReference type="NCBI Taxonomy" id="1652827"/>
    <lineage>
        <taxon>Bacteria</taxon>
        <taxon>Pseudomonadati</taxon>
        <taxon>Pseudomonadota</taxon>
        <taxon>Gammaproteobacteria</taxon>
        <taxon>Vibrionales</taxon>
        <taxon>Vibrionaceae</taxon>
        <taxon>Vibrio</taxon>
    </lineage>
</organism>
<evidence type="ECO:0000313" key="3">
    <source>
        <dbReference type="EMBL" id="AKN37353.1"/>
    </source>
</evidence>
<evidence type="ECO:0000256" key="1">
    <source>
        <dbReference type="SAM" id="MobiDB-lite"/>
    </source>
</evidence>
<accession>A0A0H3ZM70</accession>
<protein>
    <submittedName>
        <fullName evidence="3">Phage protein</fullName>
    </submittedName>
</protein>
<feature type="domain" description="Telomere resolvase ResT/TelK catalytic" evidence="2">
    <location>
        <begin position="195"/>
        <end position="390"/>
    </location>
</feature>
<dbReference type="AlphaFoldDB" id="A0A0H3ZM70"/>
<dbReference type="Gene3D" id="1.10.443.30">
    <property type="entry name" value="Telomere resolvase"/>
    <property type="match status" value="1"/>
</dbReference>
<proteinExistence type="predicted"/>
<feature type="compositionally biased region" description="Acidic residues" evidence="1">
    <location>
        <begin position="575"/>
        <end position="607"/>
    </location>
</feature>
<dbReference type="Pfam" id="PF16684">
    <property type="entry name" value="ResT-TelK_cat"/>
    <property type="match status" value="1"/>
</dbReference>
<dbReference type="EMBL" id="KP795532">
    <property type="protein sequence ID" value="AKN37353.1"/>
    <property type="molecule type" value="Genomic_DNA"/>
</dbReference>
<name>A0A0H3ZM70_9VIBR</name>
<evidence type="ECO:0000259" key="2">
    <source>
        <dbReference type="Pfam" id="PF16684"/>
    </source>
</evidence>
<sequence length="672" mass="77629">MGTVKAQQLNKVVNMSGSLDKTPEIVSKIVHIQEEAEKKGKNAGKYITDRCNKIARDVHSDLGVDVDPKTGEMLSEPKCSYRWYAQIMERYRAAVKALGYKHHAIEYHVNAFIRKYQDKRPDIVDLLDPSLPIETLRDNYIKIRSELVSGSQMKRDFTSLKFEHHAFYMFNPKGAVKDWIRDDSDKSLREKLNNQILVNPEWVKQTAHDLLVNKSSTLSDLAIGLALATGRRVTEVMKTAKLTKVDDKTLMFAGQLKTKNRRLFEEVAPYRIPSMVDADIVVKALQRLRKESGKIELSFKDVLGQEVKAKIKGGDPKDYYHNQAVQKYFTSTLNRAIRSLLGDGRFTFKDTRAMYTEVTYEEHAKSGETRSAYRHRVLGHSLIETQLHYDAFKVDSSIKKVAYKTDGDKDIDTNQQEHLIEYLEKADTAVEMYLRAPKVAIMHEWLKDEVKNGLQLDQITPSYIRRHCLIDGKQLNLNTIKKYVDEFIKLSEYEPPKKKAKKPDGKKARERFEIEERLEAIEERQEEITNDQDELDDELESLKERMREIKEEKQELESEHEELEWEESELRERLEELEDEPDDEDDDSSTDVEPESEEGGEEQAENQEQDKKLDAGGVPWPDVKDIKVSTRKDGKGYWAKAIVNDHVFEVWCAGARSGAIKSLKDSYKKQTS</sequence>
<reference evidence="3" key="1">
    <citation type="journal article" date="2015" name="MBio">
        <title>Eco-Evolutionary Dynamics of Episomes among Ecologically Cohesive Bacterial Populations.</title>
        <authorList>
            <person name="Xue H."/>
            <person name="Cordero O.X."/>
            <person name="Camas F.M."/>
            <person name="Trimble W."/>
            <person name="Meyer F."/>
            <person name="Guglielmini J."/>
            <person name="Rocha E.P."/>
            <person name="Polz M.F."/>
        </authorList>
    </citation>
    <scope>NUCLEOTIDE SEQUENCE</scope>
    <source>
        <strain evidence="3">1F_97</strain>
    </source>
</reference>